<evidence type="ECO:0000313" key="1">
    <source>
        <dbReference type="EMBL" id="MBP1971600.1"/>
    </source>
</evidence>
<name>A0ABS4IM06_9BACI</name>
<comment type="caution">
    <text evidence="1">The sequence shown here is derived from an EMBL/GenBank/DDBJ whole genome shotgun (WGS) entry which is preliminary data.</text>
</comment>
<proteinExistence type="predicted"/>
<dbReference type="RefSeq" id="WP_209464623.1">
    <property type="nucleotide sequence ID" value="NZ_CP110224.1"/>
</dbReference>
<accession>A0ABS4IM06</accession>
<organism evidence="1 2">
    <name type="scientific">Virgibacillus natechei</name>
    <dbReference type="NCBI Taxonomy" id="1216297"/>
    <lineage>
        <taxon>Bacteria</taxon>
        <taxon>Bacillati</taxon>
        <taxon>Bacillota</taxon>
        <taxon>Bacilli</taxon>
        <taxon>Bacillales</taxon>
        <taxon>Bacillaceae</taxon>
        <taxon>Virgibacillus</taxon>
    </lineage>
</organism>
<evidence type="ECO:0000313" key="2">
    <source>
        <dbReference type="Proteomes" id="UP001519345"/>
    </source>
</evidence>
<protein>
    <recommendedName>
        <fullName evidence="3">DUF3954 domain-containing protein</fullName>
    </recommendedName>
</protein>
<dbReference type="EMBL" id="JAGGKX010000029">
    <property type="protein sequence ID" value="MBP1971600.1"/>
    <property type="molecule type" value="Genomic_DNA"/>
</dbReference>
<keyword evidence="2" id="KW-1185">Reference proteome</keyword>
<evidence type="ECO:0008006" key="3">
    <source>
        <dbReference type="Google" id="ProtNLM"/>
    </source>
</evidence>
<dbReference type="Proteomes" id="UP001519345">
    <property type="component" value="Unassembled WGS sequence"/>
</dbReference>
<sequence>MNKVEVRLDEDAVYIIQDGKKIKVSPKQFGNDKIIWMDGKVLDIERSERVRVEGQEII</sequence>
<reference evidence="1 2" key="1">
    <citation type="submission" date="2021-03" db="EMBL/GenBank/DDBJ databases">
        <title>Genomic Encyclopedia of Type Strains, Phase IV (KMG-IV): sequencing the most valuable type-strain genomes for metagenomic binning, comparative biology and taxonomic classification.</title>
        <authorList>
            <person name="Goeker M."/>
        </authorList>
    </citation>
    <scope>NUCLEOTIDE SEQUENCE [LARGE SCALE GENOMIC DNA]</scope>
    <source>
        <strain evidence="1 2">DSM 25609</strain>
    </source>
</reference>
<gene>
    <name evidence="1" type="ORF">J2Z83_003751</name>
</gene>